<reference evidence="2 3" key="1">
    <citation type="submission" date="2014-04" db="EMBL/GenBank/DDBJ databases">
        <authorList>
            <consortium name="DOE Joint Genome Institute"/>
            <person name="Kuo A."/>
            <person name="Girlanda M."/>
            <person name="Perotto S."/>
            <person name="Kohler A."/>
            <person name="Nagy L.G."/>
            <person name="Floudas D."/>
            <person name="Copeland A."/>
            <person name="Barry K.W."/>
            <person name="Cichocki N."/>
            <person name="Veneault-Fourrey C."/>
            <person name="LaButti K."/>
            <person name="Lindquist E.A."/>
            <person name="Lipzen A."/>
            <person name="Lundell T."/>
            <person name="Morin E."/>
            <person name="Murat C."/>
            <person name="Sun H."/>
            <person name="Tunlid A."/>
            <person name="Henrissat B."/>
            <person name="Grigoriev I.V."/>
            <person name="Hibbett D.S."/>
            <person name="Martin F."/>
            <person name="Nordberg H.P."/>
            <person name="Cantor M.N."/>
            <person name="Hua S.X."/>
        </authorList>
    </citation>
    <scope>NUCLEOTIDE SEQUENCE [LARGE SCALE GENOMIC DNA]</scope>
    <source>
        <strain evidence="2 3">MUT 4182</strain>
    </source>
</reference>
<protein>
    <recommendedName>
        <fullName evidence="1">Plastocyanin-like domain-containing protein</fullName>
    </recommendedName>
</protein>
<dbReference type="InterPro" id="IPR008972">
    <property type="entry name" value="Cupredoxin"/>
</dbReference>
<dbReference type="GO" id="GO:0016491">
    <property type="term" value="F:oxidoreductase activity"/>
    <property type="evidence" value="ECO:0007669"/>
    <property type="project" value="UniProtKB-ARBA"/>
</dbReference>
<feature type="domain" description="Plastocyanin-like" evidence="1">
    <location>
        <begin position="44"/>
        <end position="113"/>
    </location>
</feature>
<name>A0A0C3Q7H4_9AGAM</name>
<accession>A0A0C3Q7H4</accession>
<dbReference type="OrthoDB" id="2121828at2759"/>
<keyword evidence="3" id="KW-1185">Reference proteome</keyword>
<dbReference type="AlphaFoldDB" id="A0A0C3Q7H4"/>
<evidence type="ECO:0000313" key="2">
    <source>
        <dbReference type="EMBL" id="KIO25555.1"/>
    </source>
</evidence>
<dbReference type="Pfam" id="PF00394">
    <property type="entry name" value="Cu-oxidase"/>
    <property type="match status" value="1"/>
</dbReference>
<dbReference type="Gene3D" id="2.60.40.420">
    <property type="entry name" value="Cupredoxins - blue copper proteins"/>
    <property type="match status" value="1"/>
</dbReference>
<gene>
    <name evidence="2" type="ORF">M407DRAFT_25152</name>
</gene>
<dbReference type="InterPro" id="IPR001117">
    <property type="entry name" value="Cu-oxidase_2nd"/>
</dbReference>
<dbReference type="Proteomes" id="UP000054248">
    <property type="component" value="Unassembled WGS sequence"/>
</dbReference>
<evidence type="ECO:0000313" key="3">
    <source>
        <dbReference type="Proteomes" id="UP000054248"/>
    </source>
</evidence>
<dbReference type="STRING" id="1051891.A0A0C3Q7H4"/>
<sequence>MPQTSRSAWVLGIRTYYGISGARASIHVERLHWVIDAGVHWCGFVIYIDDHKLWIYAADGQFHDVQQVDVITVPPGERFSAMIKLNQESDFAIRASASNTPQLIFGYGVLSYNPTETSSHHIPVMRTPAPKYGGDTRQGFTELDSMTLKAHLSTLVPPQTADKTTFLELYSLECSMNTNLFAPFFKLVDVLMFNPSNAQQLDQTLVPNYLLGTTVDVIIQLKPSNPKMIQCCQCLFHGPTQIPD</sequence>
<proteinExistence type="predicted"/>
<organism evidence="2 3">
    <name type="scientific">Tulasnella calospora MUT 4182</name>
    <dbReference type="NCBI Taxonomy" id="1051891"/>
    <lineage>
        <taxon>Eukaryota</taxon>
        <taxon>Fungi</taxon>
        <taxon>Dikarya</taxon>
        <taxon>Basidiomycota</taxon>
        <taxon>Agaricomycotina</taxon>
        <taxon>Agaricomycetes</taxon>
        <taxon>Cantharellales</taxon>
        <taxon>Tulasnellaceae</taxon>
        <taxon>Tulasnella</taxon>
    </lineage>
</organism>
<reference evidence="3" key="2">
    <citation type="submission" date="2015-01" db="EMBL/GenBank/DDBJ databases">
        <title>Evolutionary Origins and Diversification of the Mycorrhizal Mutualists.</title>
        <authorList>
            <consortium name="DOE Joint Genome Institute"/>
            <consortium name="Mycorrhizal Genomics Consortium"/>
            <person name="Kohler A."/>
            <person name="Kuo A."/>
            <person name="Nagy L.G."/>
            <person name="Floudas D."/>
            <person name="Copeland A."/>
            <person name="Barry K.W."/>
            <person name="Cichocki N."/>
            <person name="Veneault-Fourrey C."/>
            <person name="LaButti K."/>
            <person name="Lindquist E.A."/>
            <person name="Lipzen A."/>
            <person name="Lundell T."/>
            <person name="Morin E."/>
            <person name="Murat C."/>
            <person name="Riley R."/>
            <person name="Ohm R."/>
            <person name="Sun H."/>
            <person name="Tunlid A."/>
            <person name="Henrissat B."/>
            <person name="Grigoriev I.V."/>
            <person name="Hibbett D.S."/>
            <person name="Martin F."/>
        </authorList>
    </citation>
    <scope>NUCLEOTIDE SEQUENCE [LARGE SCALE GENOMIC DNA]</scope>
    <source>
        <strain evidence="3">MUT 4182</strain>
    </source>
</reference>
<dbReference type="EMBL" id="KN823040">
    <property type="protein sequence ID" value="KIO25555.1"/>
    <property type="molecule type" value="Genomic_DNA"/>
</dbReference>
<dbReference type="HOGENOM" id="CLU_1138728_0_0_1"/>
<dbReference type="SUPFAM" id="SSF49503">
    <property type="entry name" value="Cupredoxins"/>
    <property type="match status" value="1"/>
</dbReference>
<evidence type="ECO:0000259" key="1">
    <source>
        <dbReference type="Pfam" id="PF00394"/>
    </source>
</evidence>